<evidence type="ECO:0000313" key="3">
    <source>
        <dbReference type="Proteomes" id="UP000003053"/>
    </source>
</evidence>
<dbReference type="STRING" id="313594.PI23P_12767"/>
<dbReference type="OrthoDB" id="5638848at2"/>
<name>A4C256_9FLAO</name>
<dbReference type="HOGENOM" id="CLU_114480_0_0_10"/>
<sequence>MQQKIVLIGGPSSGKTTIINALLKKGYGCMTEVSRAVIVKAKEEGITQLFLTDPLLFSNLLLEGREKQYQEAEALENKIIFFDRGIPDIHAYLNFVKTEYPSYFIDKSKAYKYTKIFHFPPWKEIYTTDSERYESFEESEVIDTYLTKAYLELGYTLIQVPFGSVMERTAFILNAISQE</sequence>
<dbReference type="Proteomes" id="UP000003053">
    <property type="component" value="Unassembled WGS sequence"/>
</dbReference>
<dbReference type="SUPFAM" id="SSF52540">
    <property type="entry name" value="P-loop containing nucleoside triphosphate hydrolases"/>
    <property type="match status" value="1"/>
</dbReference>
<dbReference type="Gene3D" id="3.40.50.300">
    <property type="entry name" value="P-loop containing nucleotide triphosphate hydrolases"/>
    <property type="match status" value="1"/>
</dbReference>
<reference evidence="2 3" key="1">
    <citation type="submission" date="2006-02" db="EMBL/GenBank/DDBJ databases">
        <authorList>
            <person name="Murray A."/>
            <person name="Staley J."/>
            <person name="Ferriera S."/>
            <person name="Johnson J."/>
            <person name="Kravitz S."/>
            <person name="Halpern A."/>
            <person name="Remington K."/>
            <person name="Beeson K."/>
            <person name="Tran B."/>
            <person name="Rogers Y.-H."/>
            <person name="Friedman R."/>
            <person name="Venter J.C."/>
        </authorList>
    </citation>
    <scope>NUCLEOTIDE SEQUENCE [LARGE SCALE GENOMIC DNA]</scope>
    <source>
        <strain evidence="2 3">23-P</strain>
    </source>
</reference>
<dbReference type="RefSeq" id="WP_004571174.1">
    <property type="nucleotide sequence ID" value="NZ_CH724148.1"/>
</dbReference>
<dbReference type="AlphaFoldDB" id="A4C256"/>
<dbReference type="Pfam" id="PF13521">
    <property type="entry name" value="AAA_28"/>
    <property type="match status" value="1"/>
</dbReference>
<dbReference type="InterPro" id="IPR027417">
    <property type="entry name" value="P-loop_NTPase"/>
</dbReference>
<comment type="caution">
    <text evidence="2">The sequence shown here is derived from an EMBL/GenBank/DDBJ whole genome shotgun (WGS) entry which is preliminary data.</text>
</comment>
<proteinExistence type="predicted"/>
<dbReference type="EMBL" id="AAOG01000003">
    <property type="protein sequence ID" value="EAR12209.1"/>
    <property type="molecule type" value="Genomic_DNA"/>
</dbReference>
<evidence type="ECO:0000313" key="2">
    <source>
        <dbReference type="EMBL" id="EAR12209.1"/>
    </source>
</evidence>
<evidence type="ECO:0000259" key="1">
    <source>
        <dbReference type="Pfam" id="PF13521"/>
    </source>
</evidence>
<accession>A4C256</accession>
<protein>
    <recommendedName>
        <fullName evidence="1">NadR/Ttd14 AAA domain-containing protein</fullName>
    </recommendedName>
</protein>
<dbReference type="eggNOG" id="COG3911">
    <property type="taxonomic scope" value="Bacteria"/>
</dbReference>
<keyword evidence="3" id="KW-1185">Reference proteome</keyword>
<gene>
    <name evidence="2" type="ORF">PI23P_12767</name>
</gene>
<organism evidence="2 3">
    <name type="scientific">Polaribacter irgensii 23-P</name>
    <dbReference type="NCBI Taxonomy" id="313594"/>
    <lineage>
        <taxon>Bacteria</taxon>
        <taxon>Pseudomonadati</taxon>
        <taxon>Bacteroidota</taxon>
        <taxon>Flavobacteriia</taxon>
        <taxon>Flavobacteriales</taxon>
        <taxon>Flavobacteriaceae</taxon>
    </lineage>
</organism>
<dbReference type="InterPro" id="IPR038727">
    <property type="entry name" value="NadR/Ttd14_AAA_dom"/>
</dbReference>
<feature type="domain" description="NadR/Ttd14 AAA" evidence="1">
    <location>
        <begin position="4"/>
        <end position="168"/>
    </location>
</feature>